<evidence type="ECO:0000259" key="3">
    <source>
        <dbReference type="Pfam" id="PF25863"/>
    </source>
</evidence>
<proteinExistence type="predicted"/>
<dbReference type="InterPro" id="IPR047992">
    <property type="entry name" value="BREX_PglZ"/>
</dbReference>
<dbReference type="Pfam" id="PF25861">
    <property type="entry name" value="PglZ_2nd"/>
    <property type="match status" value="1"/>
</dbReference>
<reference evidence="5" key="1">
    <citation type="journal article" date="2019" name="Int. J. Syst. Evol. Microbiol.">
        <title>The Global Catalogue of Microorganisms (GCM) 10K type strain sequencing project: providing services to taxonomists for standard genome sequencing and annotation.</title>
        <authorList>
            <consortium name="The Broad Institute Genomics Platform"/>
            <consortium name="The Broad Institute Genome Sequencing Center for Infectious Disease"/>
            <person name="Wu L."/>
            <person name="Ma J."/>
        </authorList>
    </citation>
    <scope>NUCLEOTIDE SEQUENCE [LARGE SCALE GENOMIC DNA]</scope>
    <source>
        <strain evidence="5">JCM 9651</strain>
    </source>
</reference>
<feature type="domain" description="Alkaline phosphatase-like protein PglZ second" evidence="2">
    <location>
        <begin position="188"/>
        <end position="333"/>
    </location>
</feature>
<gene>
    <name evidence="4" type="primary">pglZ_1</name>
    <name evidence="4" type="ORF">GCM10020367_53810</name>
</gene>
<dbReference type="SUPFAM" id="SSF53649">
    <property type="entry name" value="Alkaline phosphatase-like"/>
    <property type="match status" value="1"/>
</dbReference>
<name>A0ABP6SIR6_9ACTN</name>
<dbReference type="RefSeq" id="WP_345042228.1">
    <property type="nucleotide sequence ID" value="NZ_BAAAYL010000001.1"/>
</dbReference>
<evidence type="ECO:0000259" key="2">
    <source>
        <dbReference type="Pfam" id="PF25861"/>
    </source>
</evidence>
<dbReference type="Pfam" id="PF25863">
    <property type="entry name" value="PglZ_C"/>
    <property type="match status" value="1"/>
</dbReference>
<evidence type="ECO:0000313" key="5">
    <source>
        <dbReference type="Proteomes" id="UP001499990"/>
    </source>
</evidence>
<evidence type="ECO:0000256" key="1">
    <source>
        <dbReference type="SAM" id="MobiDB-lite"/>
    </source>
</evidence>
<dbReference type="InterPro" id="IPR058881">
    <property type="entry name" value="PglZ_2nd"/>
</dbReference>
<dbReference type="InterPro" id="IPR058882">
    <property type="entry name" value="PglZ_C"/>
</dbReference>
<accession>A0ABP6SIR6</accession>
<dbReference type="EMBL" id="BAAAYL010000001">
    <property type="protein sequence ID" value="GAA3377583.1"/>
    <property type="molecule type" value="Genomic_DNA"/>
</dbReference>
<organism evidence="4 5">
    <name type="scientific">Streptomyces sannanensis</name>
    <dbReference type="NCBI Taxonomy" id="285536"/>
    <lineage>
        <taxon>Bacteria</taxon>
        <taxon>Bacillati</taxon>
        <taxon>Actinomycetota</taxon>
        <taxon>Actinomycetes</taxon>
        <taxon>Kitasatosporales</taxon>
        <taxon>Streptomycetaceae</taxon>
        <taxon>Streptomyces</taxon>
    </lineage>
</organism>
<dbReference type="Proteomes" id="UP001499990">
    <property type="component" value="Unassembled WGS sequence"/>
</dbReference>
<keyword evidence="5" id="KW-1185">Reference proteome</keyword>
<dbReference type="InterPro" id="IPR017850">
    <property type="entry name" value="Alkaline_phosphatase_core_sf"/>
</dbReference>
<sequence>MTHALPKVGRRTVEALLERNAAAFRDRSLMLIHGTYTAGAAAEFTATVAGEPRRVVVRDESSVLGLLAAWRKHRVEEPPGSLLVLTTGVDDAQLGWDLRGHAVRRRTLTVDKAEIVLQRFGAAGIDMRMYREDWLLDALVDAEPADGGWPRVTGVLTRDAALRALAVERLGLGGPQGAADGGRGVALDADSLLAWSRTAAGSRRFAELAETEREELKKWLGEIAGPAAPVLLALAETGRGADAMALGLLGAALRDPAVSPDTVLAVGGLFGQARPRTAELTAFTDAVEGTMIRWIAEARGNDPARQRVFAVLDRADELARDAGLTASLAGSRFLPAGFTAQLGATIEAARQSPHGGESELAELAGHALAGLFPDRVRVAEMAVRIARWLRLPAPSAEGVAAAVTQHLSDWGWADRALTVLWSGDPGGDPEAARHLRALYEEGRARRDALDEAFARHLAAWVSHASAQHPAGCLVVEKVLDTLARPLAAATPPLLIVLDGMSSAVAAQLGEEVEREGWREVVPRPAPGAPARRLAAVSAFPSVTQASRASLLTGTIVVGGQSQEASGFAAFWRKRRKDAYLFHKASIGGDAGHFLAPELLLALASDAVVGVVLNTIDDALDSGQQGQRTAWALHDITYLRELLSAARSYGRPVVLVSDHGHVLDRAPGKGAAEVPGPIGSARWRPGTDAGDGEVCLSGPRVTDGDGTIVVPWREDIRYSGRRAGYHGGAALAEVTVPVLVLVPSAGQVPQDWELLPREQAAPLWWRAPSAPTPAPDDVAALPGAEAKPRTKGKPPAQSEGLFTDDDVVAPLPHGSEPSATVPPSLGELVVASEVYEAQKAYVRKAPEAGVVAAVIDQLVAAGGTMSPAALAAAISATGRVRRNIEGFVATVQRLLNVEGYPVLGFIDAGHTVKLDETLLRGQFLPAQDAR</sequence>
<feature type="region of interest" description="Disordered" evidence="1">
    <location>
        <begin position="665"/>
        <end position="688"/>
    </location>
</feature>
<comment type="caution">
    <text evidence="4">The sequence shown here is derived from an EMBL/GenBank/DDBJ whole genome shotgun (WGS) entry which is preliminary data.</text>
</comment>
<feature type="region of interest" description="Disordered" evidence="1">
    <location>
        <begin position="767"/>
        <end position="804"/>
    </location>
</feature>
<evidence type="ECO:0000313" key="4">
    <source>
        <dbReference type="EMBL" id="GAA3377583.1"/>
    </source>
</evidence>
<dbReference type="NCBIfam" id="NF033446">
    <property type="entry name" value="BREX_PglZ_2"/>
    <property type="match status" value="1"/>
</dbReference>
<feature type="domain" description="Alkaline phosphatase-like protein PglZ C-terminal" evidence="3">
    <location>
        <begin position="821"/>
        <end position="922"/>
    </location>
</feature>
<dbReference type="Pfam" id="PF08665">
    <property type="entry name" value="PglZ"/>
    <property type="match status" value="1"/>
</dbReference>
<protein>
    <submittedName>
        <fullName evidence="4">BREX-2 system phosphatase PglZ</fullName>
    </submittedName>
</protein>